<keyword evidence="1" id="KW-0472">Membrane</keyword>
<evidence type="ECO:0000313" key="3">
    <source>
        <dbReference type="Proteomes" id="UP000807306"/>
    </source>
</evidence>
<sequence length="54" mass="5914">MCMPTASLSVSVSVSVSVQLVCLHFDFLLPSCFFPTPIPILLLLVDSTFRSLQL</sequence>
<dbReference type="Proteomes" id="UP000807306">
    <property type="component" value="Unassembled WGS sequence"/>
</dbReference>
<evidence type="ECO:0000256" key="1">
    <source>
        <dbReference type="SAM" id="Phobius"/>
    </source>
</evidence>
<organism evidence="2 3">
    <name type="scientific">Crepidotus variabilis</name>
    <dbReference type="NCBI Taxonomy" id="179855"/>
    <lineage>
        <taxon>Eukaryota</taxon>
        <taxon>Fungi</taxon>
        <taxon>Dikarya</taxon>
        <taxon>Basidiomycota</taxon>
        <taxon>Agaricomycotina</taxon>
        <taxon>Agaricomycetes</taxon>
        <taxon>Agaricomycetidae</taxon>
        <taxon>Agaricales</taxon>
        <taxon>Agaricineae</taxon>
        <taxon>Crepidotaceae</taxon>
        <taxon>Crepidotus</taxon>
    </lineage>
</organism>
<keyword evidence="1" id="KW-1133">Transmembrane helix</keyword>
<dbReference type="EMBL" id="MU157841">
    <property type="protein sequence ID" value="KAF9530176.1"/>
    <property type="molecule type" value="Genomic_DNA"/>
</dbReference>
<name>A0A9P6JRD6_9AGAR</name>
<reference evidence="2" key="1">
    <citation type="submission" date="2020-11" db="EMBL/GenBank/DDBJ databases">
        <authorList>
            <consortium name="DOE Joint Genome Institute"/>
            <person name="Ahrendt S."/>
            <person name="Riley R."/>
            <person name="Andreopoulos W."/>
            <person name="Labutti K."/>
            <person name="Pangilinan J."/>
            <person name="Ruiz-Duenas F.J."/>
            <person name="Barrasa J.M."/>
            <person name="Sanchez-Garcia M."/>
            <person name="Camarero S."/>
            <person name="Miyauchi S."/>
            <person name="Serrano A."/>
            <person name="Linde D."/>
            <person name="Babiker R."/>
            <person name="Drula E."/>
            <person name="Ayuso-Fernandez I."/>
            <person name="Pacheco R."/>
            <person name="Padilla G."/>
            <person name="Ferreira P."/>
            <person name="Barriuso J."/>
            <person name="Kellner H."/>
            <person name="Castanera R."/>
            <person name="Alfaro M."/>
            <person name="Ramirez L."/>
            <person name="Pisabarro A.G."/>
            <person name="Kuo A."/>
            <person name="Tritt A."/>
            <person name="Lipzen A."/>
            <person name="He G."/>
            <person name="Yan M."/>
            <person name="Ng V."/>
            <person name="Cullen D."/>
            <person name="Martin F."/>
            <person name="Rosso M.-N."/>
            <person name="Henrissat B."/>
            <person name="Hibbett D."/>
            <person name="Martinez A.T."/>
            <person name="Grigoriev I.V."/>
        </authorList>
    </citation>
    <scope>NUCLEOTIDE SEQUENCE</scope>
    <source>
        <strain evidence="2">CBS 506.95</strain>
    </source>
</reference>
<keyword evidence="1" id="KW-0812">Transmembrane</keyword>
<gene>
    <name evidence="2" type="ORF">CPB83DRAFT_851109</name>
</gene>
<accession>A0A9P6JRD6</accession>
<protein>
    <submittedName>
        <fullName evidence="2">Uncharacterized protein</fullName>
    </submittedName>
</protein>
<feature type="transmembrane region" description="Helical" evidence="1">
    <location>
        <begin position="27"/>
        <end position="45"/>
    </location>
</feature>
<comment type="caution">
    <text evidence="2">The sequence shown here is derived from an EMBL/GenBank/DDBJ whole genome shotgun (WGS) entry which is preliminary data.</text>
</comment>
<evidence type="ECO:0000313" key="2">
    <source>
        <dbReference type="EMBL" id="KAF9530176.1"/>
    </source>
</evidence>
<dbReference type="AlphaFoldDB" id="A0A9P6JRD6"/>
<keyword evidence="3" id="KW-1185">Reference proteome</keyword>
<proteinExistence type="predicted"/>
<feature type="non-terminal residue" evidence="2">
    <location>
        <position position="54"/>
    </location>
</feature>